<evidence type="ECO:0000313" key="20">
    <source>
        <dbReference type="EMBL" id="AGL46783.1"/>
    </source>
</evidence>
<feature type="transmembrane region" description="Helical" evidence="18">
    <location>
        <begin position="105"/>
        <end position="127"/>
    </location>
</feature>
<dbReference type="EC" id="7.1.1.2" evidence="3"/>
<feature type="transmembrane region" description="Helical" evidence="18">
    <location>
        <begin position="170"/>
        <end position="191"/>
    </location>
</feature>
<reference evidence="20" key="1">
    <citation type="journal article" date="2014" name="Mol. Biol. Rep.">
        <title>A description of the complete mitochondrial genomes of Amphiporus formidabilis, Prosadenoporus spectaculum and Nipponnemertes punctatula (Nemertea: Hoplonemertea: Monostilifera).</title>
        <authorList>
            <person name="Sun W.Y."/>
            <person name="Sun S.C."/>
        </authorList>
    </citation>
    <scope>NUCLEOTIDE SEQUENCE</scope>
</reference>
<proteinExistence type="inferred from homology"/>
<evidence type="ECO:0000256" key="2">
    <source>
        <dbReference type="ARBA" id="ARBA00007012"/>
    </source>
</evidence>
<feature type="transmembrane region" description="Helical" evidence="18">
    <location>
        <begin position="6"/>
        <end position="30"/>
    </location>
</feature>
<dbReference type="InterPro" id="IPR001750">
    <property type="entry name" value="ND/Mrp_TM"/>
</dbReference>
<feature type="transmembrane region" description="Helical" evidence="18">
    <location>
        <begin position="305"/>
        <end position="330"/>
    </location>
</feature>
<gene>
    <name evidence="20" type="primary">nad2</name>
</gene>
<keyword evidence="6" id="KW-0679">Respiratory chain</keyword>
<dbReference type="Pfam" id="PF00361">
    <property type="entry name" value="Proton_antipo_M"/>
    <property type="match status" value="1"/>
</dbReference>
<evidence type="ECO:0000256" key="11">
    <source>
        <dbReference type="ARBA" id="ARBA00022989"/>
    </source>
</evidence>
<evidence type="ECO:0000256" key="15">
    <source>
        <dbReference type="ARBA" id="ARBA00023136"/>
    </source>
</evidence>
<organism evidence="20">
    <name type="scientific">Prosadenoporus spectaculum</name>
    <dbReference type="NCBI Taxonomy" id="1332185"/>
    <lineage>
        <taxon>Eukaryota</taxon>
        <taxon>Metazoa</taxon>
        <taxon>Spiralia</taxon>
        <taxon>Lophotrochozoa</taxon>
        <taxon>Nemertea</taxon>
        <taxon>Enopla</taxon>
        <taxon>Hoplonemertea</taxon>
        <taxon>Monostilifera</taxon>
        <taxon>Eumonostilifera</taxon>
        <taxon>Prosorhochmidae</taxon>
        <taxon>Prosadenoporus</taxon>
    </lineage>
</organism>
<evidence type="ECO:0000256" key="5">
    <source>
        <dbReference type="ARBA" id="ARBA00022448"/>
    </source>
</evidence>
<evidence type="ECO:0000256" key="8">
    <source>
        <dbReference type="ARBA" id="ARBA00022792"/>
    </source>
</evidence>
<feature type="transmembrane region" description="Helical" evidence="18">
    <location>
        <begin position="133"/>
        <end position="158"/>
    </location>
</feature>
<evidence type="ECO:0000256" key="18">
    <source>
        <dbReference type="SAM" id="Phobius"/>
    </source>
</evidence>
<evidence type="ECO:0000256" key="9">
    <source>
        <dbReference type="ARBA" id="ARBA00022967"/>
    </source>
</evidence>
<evidence type="ECO:0000256" key="10">
    <source>
        <dbReference type="ARBA" id="ARBA00022982"/>
    </source>
</evidence>
<dbReference type="AlphaFoldDB" id="X2C8E4"/>
<evidence type="ECO:0000256" key="4">
    <source>
        <dbReference type="ARBA" id="ARBA00021008"/>
    </source>
</evidence>
<evidence type="ECO:0000256" key="16">
    <source>
        <dbReference type="ARBA" id="ARBA00031028"/>
    </source>
</evidence>
<evidence type="ECO:0000256" key="1">
    <source>
        <dbReference type="ARBA" id="ARBA00004448"/>
    </source>
</evidence>
<evidence type="ECO:0000256" key="7">
    <source>
        <dbReference type="ARBA" id="ARBA00022692"/>
    </source>
</evidence>
<comment type="catalytic activity">
    <reaction evidence="17">
        <text>a ubiquinone + NADH + 5 H(+)(in) = a ubiquinol + NAD(+) + 4 H(+)(out)</text>
        <dbReference type="Rhea" id="RHEA:29091"/>
        <dbReference type="Rhea" id="RHEA-COMP:9565"/>
        <dbReference type="Rhea" id="RHEA-COMP:9566"/>
        <dbReference type="ChEBI" id="CHEBI:15378"/>
        <dbReference type="ChEBI" id="CHEBI:16389"/>
        <dbReference type="ChEBI" id="CHEBI:17976"/>
        <dbReference type="ChEBI" id="CHEBI:57540"/>
        <dbReference type="ChEBI" id="CHEBI:57945"/>
        <dbReference type="EC" id="7.1.1.2"/>
    </reaction>
</comment>
<accession>X2C8E4</accession>
<evidence type="ECO:0000256" key="14">
    <source>
        <dbReference type="ARBA" id="ARBA00023128"/>
    </source>
</evidence>
<dbReference type="EMBL" id="KC710981">
    <property type="protein sequence ID" value="AGL46783.1"/>
    <property type="molecule type" value="Genomic_DNA"/>
</dbReference>
<evidence type="ECO:0000256" key="17">
    <source>
        <dbReference type="ARBA" id="ARBA00049551"/>
    </source>
</evidence>
<keyword evidence="10" id="KW-0249">Electron transport</keyword>
<dbReference type="GO" id="GO:0005743">
    <property type="term" value="C:mitochondrial inner membrane"/>
    <property type="evidence" value="ECO:0007669"/>
    <property type="project" value="UniProtKB-SubCell"/>
</dbReference>
<dbReference type="PANTHER" id="PTHR46552:SF1">
    <property type="entry name" value="NADH-UBIQUINONE OXIDOREDUCTASE CHAIN 2"/>
    <property type="match status" value="1"/>
</dbReference>
<evidence type="ECO:0000256" key="12">
    <source>
        <dbReference type="ARBA" id="ARBA00023027"/>
    </source>
</evidence>
<dbReference type="PANTHER" id="PTHR46552">
    <property type="entry name" value="NADH-UBIQUINONE OXIDOREDUCTASE CHAIN 2"/>
    <property type="match status" value="1"/>
</dbReference>
<geneLocation type="mitochondrion" evidence="20"/>
<sequence>MFFPFYFLMGFLVFLGSLLSISSSSWFGIWGGLELKLLCFLPVMMHFSSFMGVESVVKYFLVQSFGSVGVLLGGLFEDSFFFGSFGFLFLFLCFSLFLKVGVFPFHWWVPGVMSGFSWFGVLLLSTWQKVAPVAIFSCLCSGGFVFLIFSVFSSFVSGISGIGQTSIRSVLAFSSIGHAGWFFSLFCVSWFFGFVYFFIYLVSSFSLIFFVWFFDYIRLSQFFISSLLVCFSFFVCVLTVSGVPPFLGFFSKLLGFLAFGISLLNFFFLFVLILGSLFSLYFYLGLFFSCFFFLSSFVEGSEGKFFFFVLFCLFVVFFGFAVFFLDFFFFL</sequence>
<keyword evidence="12" id="KW-0520">NAD</keyword>
<evidence type="ECO:0000256" key="6">
    <source>
        <dbReference type="ARBA" id="ARBA00022660"/>
    </source>
</evidence>
<keyword evidence="14 20" id="KW-0496">Mitochondrion</keyword>
<dbReference type="GO" id="GO:0008137">
    <property type="term" value="F:NADH dehydrogenase (ubiquinone) activity"/>
    <property type="evidence" value="ECO:0007669"/>
    <property type="project" value="UniProtKB-EC"/>
</dbReference>
<protein>
    <recommendedName>
        <fullName evidence="4">NADH-ubiquinone oxidoreductase chain 2</fullName>
        <ecNumber evidence="3">7.1.1.2</ecNumber>
    </recommendedName>
    <alternativeName>
        <fullName evidence="16">NADH dehydrogenase subunit 2</fullName>
    </alternativeName>
</protein>
<dbReference type="InterPro" id="IPR050175">
    <property type="entry name" value="Complex_I_Subunit_2"/>
</dbReference>
<feature type="domain" description="NADH:quinone oxidoreductase/Mrp antiporter transmembrane" evidence="19">
    <location>
        <begin position="23"/>
        <end position="275"/>
    </location>
</feature>
<keyword evidence="13" id="KW-0830">Ubiquinone</keyword>
<feature type="transmembrane region" description="Helical" evidence="18">
    <location>
        <begin position="80"/>
        <end position="98"/>
    </location>
</feature>
<evidence type="ECO:0000256" key="13">
    <source>
        <dbReference type="ARBA" id="ARBA00023075"/>
    </source>
</evidence>
<keyword evidence="5" id="KW-0813">Transport</keyword>
<keyword evidence="7 18" id="KW-0812">Transmembrane</keyword>
<comment type="subcellular location">
    <subcellularLocation>
        <location evidence="1">Mitochondrion inner membrane</location>
        <topology evidence="1">Multi-pass membrane protein</topology>
    </subcellularLocation>
</comment>
<evidence type="ECO:0000256" key="3">
    <source>
        <dbReference type="ARBA" id="ARBA00012944"/>
    </source>
</evidence>
<evidence type="ECO:0000259" key="19">
    <source>
        <dbReference type="Pfam" id="PF00361"/>
    </source>
</evidence>
<comment type="similarity">
    <text evidence="2">Belongs to the complex I subunit 2 family.</text>
</comment>
<keyword evidence="15 18" id="KW-0472">Membrane</keyword>
<name>X2C8E4_9BILA</name>
<feature type="transmembrane region" description="Helical" evidence="18">
    <location>
        <begin position="197"/>
        <end position="214"/>
    </location>
</feature>
<feature type="transmembrane region" description="Helical" evidence="18">
    <location>
        <begin position="226"/>
        <end position="247"/>
    </location>
</feature>
<keyword evidence="8" id="KW-0999">Mitochondrion inner membrane</keyword>
<feature type="transmembrane region" description="Helical" evidence="18">
    <location>
        <begin position="253"/>
        <end position="273"/>
    </location>
</feature>
<keyword evidence="11 18" id="KW-1133">Transmembrane helix</keyword>
<keyword evidence="9" id="KW-1278">Translocase</keyword>
<dbReference type="GO" id="GO:0006120">
    <property type="term" value="P:mitochondrial electron transport, NADH to ubiquinone"/>
    <property type="evidence" value="ECO:0007669"/>
    <property type="project" value="TreeGrafter"/>
</dbReference>
<feature type="transmembrane region" description="Helical" evidence="18">
    <location>
        <begin position="280"/>
        <end position="299"/>
    </location>
</feature>